<feature type="transmembrane region" description="Helical" evidence="1">
    <location>
        <begin position="367"/>
        <end position="393"/>
    </location>
</feature>
<feature type="transmembrane region" description="Helical" evidence="1">
    <location>
        <begin position="103"/>
        <end position="133"/>
    </location>
</feature>
<dbReference type="InterPro" id="IPR018580">
    <property type="entry name" value="Uncharacterised_YfhO"/>
</dbReference>
<dbReference type="AlphaFoldDB" id="A0A1G9SKN7"/>
<gene>
    <name evidence="2" type="ORF">SAMN05421820_103634</name>
</gene>
<evidence type="ECO:0000313" key="2">
    <source>
        <dbReference type="EMBL" id="SDM35981.1"/>
    </source>
</evidence>
<dbReference type="EMBL" id="FNGY01000003">
    <property type="protein sequence ID" value="SDM35981.1"/>
    <property type="molecule type" value="Genomic_DNA"/>
</dbReference>
<keyword evidence="1" id="KW-0812">Transmembrane</keyword>
<feature type="transmembrane region" description="Helical" evidence="1">
    <location>
        <begin position="145"/>
        <end position="164"/>
    </location>
</feature>
<sequence>MKNWLQRNHLHLLILVLFLAISFIYLSPVLQDKVLYQGDVVEAQAMSKEIMKVKAETGKGPLWTNSMFGGMPAFQIWVQYPSNVSSYVVNFFKAVFPNPVDTIFLYLAGAYLLFCVLGLRPWLAAGAAIAFAFSSFNFILIEAGHANQAFAIAFFAPILAGIILTLQGKHLLGASLTALFLAIEIRANHIQMTYYLLIAILILIGFELYHAIQSKTTQSFFKSISYLAAAAVIAIGVNAGTLWTTYEYGKESIRGKANLSKANQPIQDGLDKEYAYYWSQGVGEMITFLIPDAYGGSTATQIPVKGSEVVKTLIKNGQPQDQAEDFVKQLPSYWGEKSTTSGPWYIGAIVCFLGVFGLFMLNDKMKWWVLSASFLFMFLSFGKHFPLISDLFFDYVPLYNKFRSVEFTLIIPCLLLPILGFLALKKATDGEEDPRITQKNLLKSIYIVAGFLVLFLLIPTLFFSFTSSAHPQLIQKLNEVSGSPVFANEIGNALIKDRISVARADAFRSLAFVLIAAGLIWLILKKKIGQQTGFMVLTLVILTDVWGIDKRYLNDRSFVDADMMASQFEPRSVDKLIQTDKSLDYRVFDLSRSNPLGDATPSIFHKSIGGRHSARLQRYQEMLDRQFNKTINEPVLDMLNTKYLIVPDTARGLSEKAIQRPTASGNAWFVPQVHFVKNAEEEMNAITSFDPKKDVFVHQDFQSQVDQQKPGFDPQSEIKLISYHPDNLVYRYQSNKAAIAVFAEIWYSKGWKAYVDQQEIPYFRANYILRAAVLPAGKHELIFKFEPKSYYWGERISLLASILLVGSLIAALVLSIIKPKPIA</sequence>
<dbReference type="Proteomes" id="UP000183200">
    <property type="component" value="Unassembled WGS sequence"/>
</dbReference>
<keyword evidence="1" id="KW-0472">Membrane</keyword>
<name>A0A1G9SKN7_9SPHI</name>
<feature type="transmembrane region" description="Helical" evidence="1">
    <location>
        <begin position="224"/>
        <end position="246"/>
    </location>
</feature>
<feature type="transmembrane region" description="Helical" evidence="1">
    <location>
        <begin position="342"/>
        <end position="361"/>
    </location>
</feature>
<accession>A0A1G9SKN7</accession>
<proteinExistence type="predicted"/>
<feature type="transmembrane region" description="Helical" evidence="1">
    <location>
        <begin position="796"/>
        <end position="817"/>
    </location>
</feature>
<dbReference type="RefSeq" id="WP_074606511.1">
    <property type="nucleotide sequence ID" value="NZ_FNGY01000003.1"/>
</dbReference>
<keyword evidence="1" id="KW-1133">Transmembrane helix</keyword>
<evidence type="ECO:0000256" key="1">
    <source>
        <dbReference type="SAM" id="Phobius"/>
    </source>
</evidence>
<keyword evidence="3" id="KW-1185">Reference proteome</keyword>
<evidence type="ECO:0000313" key="3">
    <source>
        <dbReference type="Proteomes" id="UP000183200"/>
    </source>
</evidence>
<feature type="transmembrane region" description="Helical" evidence="1">
    <location>
        <begin position="194"/>
        <end position="212"/>
    </location>
</feature>
<feature type="transmembrane region" description="Helical" evidence="1">
    <location>
        <begin position="12"/>
        <end position="30"/>
    </location>
</feature>
<dbReference type="PANTHER" id="PTHR38454:SF1">
    <property type="entry name" value="INTEGRAL MEMBRANE PROTEIN"/>
    <property type="match status" value="1"/>
</dbReference>
<dbReference type="STRING" id="430522.BFS30_03225"/>
<dbReference type="PANTHER" id="PTHR38454">
    <property type="entry name" value="INTEGRAL MEMBRANE PROTEIN-RELATED"/>
    <property type="match status" value="1"/>
</dbReference>
<feature type="transmembrane region" description="Helical" evidence="1">
    <location>
        <begin position="444"/>
        <end position="466"/>
    </location>
</feature>
<dbReference type="OrthoDB" id="9772884at2"/>
<reference evidence="3" key="1">
    <citation type="submission" date="2016-10" db="EMBL/GenBank/DDBJ databases">
        <authorList>
            <person name="Varghese N."/>
            <person name="Submissions S."/>
        </authorList>
    </citation>
    <scope>NUCLEOTIDE SEQUENCE [LARGE SCALE GENOMIC DNA]</scope>
    <source>
        <strain evidence="3">DSM 19110</strain>
    </source>
</reference>
<protein>
    <submittedName>
        <fullName evidence="2">Membrane protein YfhO</fullName>
    </submittedName>
</protein>
<organism evidence="2 3">
    <name type="scientific">Pedobacter steynii</name>
    <dbReference type="NCBI Taxonomy" id="430522"/>
    <lineage>
        <taxon>Bacteria</taxon>
        <taxon>Pseudomonadati</taxon>
        <taxon>Bacteroidota</taxon>
        <taxon>Sphingobacteriia</taxon>
        <taxon>Sphingobacteriales</taxon>
        <taxon>Sphingobacteriaceae</taxon>
        <taxon>Pedobacter</taxon>
    </lineage>
</organism>
<feature type="transmembrane region" description="Helical" evidence="1">
    <location>
        <begin position="506"/>
        <end position="524"/>
    </location>
</feature>
<feature type="transmembrane region" description="Helical" evidence="1">
    <location>
        <begin position="405"/>
        <end position="424"/>
    </location>
</feature>
<dbReference type="Pfam" id="PF09586">
    <property type="entry name" value="YfhO"/>
    <property type="match status" value="1"/>
</dbReference>